<accession>A0A1C2FWV8</accession>
<keyword evidence="2" id="KW-1185">Reference proteome</keyword>
<sequence length="160" mass="17626">MTETTWLSDLLASSYLEGLNVFFEGPSGRLDCADAALFLRSEIARRIRRMESILGWSLQGDTVLRGLAAIETWTDLVQERTGVSLDTRVEEAASHREPRAIVQFLRRQPAVVVPIRPEDIAALTADREPAEPFVAPVSLVAFQGNHVVPNPPSPHRAQGS</sequence>
<dbReference type="EMBL" id="PSYR01000002">
    <property type="protein sequence ID" value="RCN55799.1"/>
    <property type="molecule type" value="Genomic_DNA"/>
</dbReference>
<proteinExistence type="predicted"/>
<dbReference type="Proteomes" id="UP000253250">
    <property type="component" value="Unassembled WGS sequence"/>
</dbReference>
<organism evidence="1 2">
    <name type="scientific">Acidiferrobacter thiooxydans</name>
    <dbReference type="NCBI Taxonomy" id="163359"/>
    <lineage>
        <taxon>Bacteria</taxon>
        <taxon>Pseudomonadati</taxon>
        <taxon>Pseudomonadota</taxon>
        <taxon>Gammaproteobacteria</taxon>
        <taxon>Acidiferrobacterales</taxon>
        <taxon>Acidiferrobacteraceae</taxon>
        <taxon>Acidiferrobacter</taxon>
    </lineage>
</organism>
<evidence type="ECO:0000313" key="1">
    <source>
        <dbReference type="EMBL" id="RCN55799.1"/>
    </source>
</evidence>
<gene>
    <name evidence="1" type="ORF">C4900_07720</name>
</gene>
<dbReference type="RefSeq" id="WP_065972363.1">
    <property type="nucleotide sequence ID" value="NZ_CP080624.1"/>
</dbReference>
<dbReference type="AlphaFoldDB" id="A0A1C2FWV8"/>
<protein>
    <submittedName>
        <fullName evidence="1">Uncharacterized protein</fullName>
    </submittedName>
</protein>
<dbReference type="STRING" id="163359.A9R16_05805"/>
<name>A0A1C2FWV8_9GAMM</name>
<evidence type="ECO:0000313" key="2">
    <source>
        <dbReference type="Proteomes" id="UP000253250"/>
    </source>
</evidence>
<comment type="caution">
    <text evidence="1">The sequence shown here is derived from an EMBL/GenBank/DDBJ whole genome shotgun (WGS) entry which is preliminary data.</text>
</comment>
<reference evidence="1 2" key="1">
    <citation type="submission" date="2018-02" db="EMBL/GenBank/DDBJ databases">
        <title>Insights into the biology of acidophilic members of the Acidiferrobacteraceae family derived from comparative genomic analyses.</title>
        <authorList>
            <person name="Issotta F."/>
            <person name="Thyssen C."/>
            <person name="Mena C."/>
            <person name="Moya A."/>
            <person name="Bellenberg S."/>
            <person name="Sproer C."/>
            <person name="Covarrubias P.C."/>
            <person name="Sand W."/>
            <person name="Quatrini R."/>
            <person name="Vera M."/>
        </authorList>
    </citation>
    <scope>NUCLEOTIDE SEQUENCE [LARGE SCALE GENOMIC DNA]</scope>
    <source>
        <strain evidence="2">m-1</strain>
    </source>
</reference>